<feature type="compositionally biased region" description="Low complexity" evidence="1">
    <location>
        <begin position="371"/>
        <end position="380"/>
    </location>
</feature>
<dbReference type="GeneID" id="36841112"/>
<keyword evidence="4" id="KW-1185">Reference proteome</keyword>
<gene>
    <name evidence="3" type="primary">SOPV-ELK-115</name>
</gene>
<evidence type="ECO:0000256" key="2">
    <source>
        <dbReference type="SAM" id="Phobius"/>
    </source>
</evidence>
<dbReference type="EMBL" id="MH427217">
    <property type="protein sequence ID" value="AWU47160.1"/>
    <property type="molecule type" value="Genomic_DNA"/>
</dbReference>
<reference evidence="3" key="1">
    <citation type="submission" date="2018-05" db="EMBL/GenBank/DDBJ databases">
        <title>Complete Genome Sequence of a Novel Sea Otter Poxvirus.</title>
        <authorList>
            <person name="Jacob J.M."/>
            <person name="Subramaniam K."/>
            <person name="Tu S.-L."/>
            <person name="Nielsen O."/>
            <person name="Tuomi P.A."/>
            <person name="Upton C."/>
            <person name="Waltzek T.B."/>
        </authorList>
    </citation>
    <scope>NUCLEOTIDE SEQUENCE [LARGE SCALE GENOMIC DNA]</scope>
    <source>
        <strain evidence="3">ELK</strain>
    </source>
</reference>
<keyword evidence="2" id="KW-0472">Membrane</keyword>
<protein>
    <submittedName>
        <fullName evidence="3">Truncated A-type inclusion protein</fullName>
    </submittedName>
</protein>
<evidence type="ECO:0000313" key="4">
    <source>
        <dbReference type="Proteomes" id="UP000249273"/>
    </source>
</evidence>
<name>A0A2U9QHT1_9POXV</name>
<organism evidence="3">
    <name type="scientific">Sea otter poxvirus</name>
    <dbReference type="NCBI Taxonomy" id="1416741"/>
    <lineage>
        <taxon>Viruses</taxon>
        <taxon>Varidnaviria</taxon>
        <taxon>Bamfordvirae</taxon>
        <taxon>Nucleocytoviricota</taxon>
        <taxon>Pokkesviricetes</taxon>
        <taxon>Chitovirales</taxon>
        <taxon>Poxviridae</taxon>
        <taxon>Chordopoxvirinae</taxon>
        <taxon>Mustelpoxvirus</taxon>
        <taxon>Mustelpoxvirus seaotterpox</taxon>
        <taxon>Sea otterpox virus</taxon>
    </lineage>
</organism>
<dbReference type="Proteomes" id="UP000249273">
    <property type="component" value="Segment"/>
</dbReference>
<evidence type="ECO:0000313" key="3">
    <source>
        <dbReference type="EMBL" id="AWU47160.1"/>
    </source>
</evidence>
<dbReference type="RefSeq" id="YP_009480653.1">
    <property type="nucleotide sequence ID" value="NC_037656.1"/>
</dbReference>
<keyword evidence="2" id="KW-0812">Transmembrane</keyword>
<feature type="region of interest" description="Disordered" evidence="1">
    <location>
        <begin position="323"/>
        <end position="380"/>
    </location>
</feature>
<evidence type="ECO:0000256" key="1">
    <source>
        <dbReference type="SAM" id="MobiDB-lite"/>
    </source>
</evidence>
<dbReference type="OrthoDB" id="8029at10239"/>
<dbReference type="KEGG" id="vg:36841112"/>
<feature type="transmembrane region" description="Helical" evidence="2">
    <location>
        <begin position="85"/>
        <end position="107"/>
    </location>
</feature>
<accession>A0A2U9QHT1</accession>
<sequence>MGKANISDEASIMRYFAVMIKSKHEDALNESSFIDRKIRKLIKFIYRKLYDTEFITRLHDELVKDDTIKRFLDKLSTSVNHDTPLYVQITSVGFYILYCTISIAYIITMGSDNILTHLKDYINVLYDINEHHKCSRMFIGLPAIIATRLSADDILDILSLSAKRTHIDFYDEFFNMLSKVNTCESTSKDNVVSITYNNVSIYSDISLPELFMDALGYTTSDNISKSKHVDAIAFINEYDIKNNTYTYMKLKLETYPKGIKNDVIFDDTETFAILILDGLSTHDPYRNKAVLLSPSVYNHQYPITLKEAIPDYSYINDIDIYNEKSTPEPEHDTEEEQTPESEHDTEEEQTPESEHDTEEEQTPESEHDTKPSFPVPSSISIVIDIQSEQIRFPSPPVIV</sequence>
<proteinExistence type="predicted"/>
<feature type="compositionally biased region" description="Acidic residues" evidence="1">
    <location>
        <begin position="331"/>
        <end position="363"/>
    </location>
</feature>
<keyword evidence="2" id="KW-1133">Transmembrane helix</keyword>